<comment type="similarity">
    <text evidence="1">Belongs to the PspA/Vipp/IM30 family.</text>
</comment>
<proteinExistence type="inferred from homology"/>
<feature type="coiled-coil region" evidence="2">
    <location>
        <begin position="94"/>
        <end position="188"/>
    </location>
</feature>
<dbReference type="Proteomes" id="UP000001929">
    <property type="component" value="Chromosome"/>
</dbReference>
<dbReference type="Pfam" id="PF04012">
    <property type="entry name" value="PspA_IM30"/>
    <property type="match status" value="1"/>
</dbReference>
<evidence type="ECO:0000313" key="3">
    <source>
        <dbReference type="EMBL" id="ABC22019.1"/>
    </source>
</evidence>
<dbReference type="InterPro" id="IPR007157">
    <property type="entry name" value="PspA_VIPP1"/>
</dbReference>
<dbReference type="NCBIfam" id="TIGR02977">
    <property type="entry name" value="phageshock_pspA"/>
    <property type="match status" value="1"/>
</dbReference>
<accession>Q2RV26</accession>
<organism evidence="3 4">
    <name type="scientific">Rhodospirillum rubrum (strain ATCC 11170 / ATH 1.1.1 / DSM 467 / LMG 4362 / NCIMB 8255 / S1)</name>
    <dbReference type="NCBI Taxonomy" id="269796"/>
    <lineage>
        <taxon>Bacteria</taxon>
        <taxon>Pseudomonadati</taxon>
        <taxon>Pseudomonadota</taxon>
        <taxon>Alphaproteobacteria</taxon>
        <taxon>Rhodospirillales</taxon>
        <taxon>Rhodospirillaceae</taxon>
        <taxon>Rhodospirillum</taxon>
    </lineage>
</organism>
<keyword evidence="2" id="KW-0175">Coiled coil</keyword>
<dbReference type="GO" id="GO:0005829">
    <property type="term" value="C:cytosol"/>
    <property type="evidence" value="ECO:0007669"/>
    <property type="project" value="TreeGrafter"/>
</dbReference>
<reference evidence="3 4" key="1">
    <citation type="journal article" date="2011" name="Stand. Genomic Sci.">
        <title>Complete genome sequence of Rhodospirillum rubrum type strain (S1).</title>
        <authorList>
            <person name="Munk A.C."/>
            <person name="Copeland A."/>
            <person name="Lucas S."/>
            <person name="Lapidus A."/>
            <person name="Del Rio T.G."/>
            <person name="Barry K."/>
            <person name="Detter J.C."/>
            <person name="Hammon N."/>
            <person name="Israni S."/>
            <person name="Pitluck S."/>
            <person name="Brettin T."/>
            <person name="Bruce D."/>
            <person name="Han C."/>
            <person name="Tapia R."/>
            <person name="Gilna P."/>
            <person name="Schmutz J."/>
            <person name="Larimer F."/>
            <person name="Land M."/>
            <person name="Kyrpides N.C."/>
            <person name="Mavromatis K."/>
            <person name="Richardson P."/>
            <person name="Rohde M."/>
            <person name="Goker M."/>
            <person name="Klenk H.P."/>
            <person name="Zhang Y."/>
            <person name="Roberts G.P."/>
            <person name="Reslewic S."/>
            <person name="Schwartz D.C."/>
        </authorList>
    </citation>
    <scope>NUCLEOTIDE SEQUENCE [LARGE SCALE GENOMIC DNA]</scope>
    <source>
        <strain evidence="4">ATCC 11170 / ATH 1.1.1 / DSM 467 / LMG 4362 / NCIMB 8255 / S1</strain>
    </source>
</reference>
<dbReference type="HOGENOM" id="CLU_056466_3_0_5"/>
<name>Q2RV26_RHORT</name>
<dbReference type="PATRIC" id="fig|269796.9.peg.1283"/>
<keyword evidence="4" id="KW-1185">Reference proteome</keyword>
<protein>
    <submittedName>
        <fullName evidence="3">Phage shock protein A, PspA</fullName>
    </submittedName>
</protein>
<dbReference type="PANTHER" id="PTHR31088">
    <property type="entry name" value="MEMBRANE-ASSOCIATED PROTEIN VIPP1, CHLOROPLASTIC"/>
    <property type="match status" value="1"/>
</dbReference>
<evidence type="ECO:0000313" key="4">
    <source>
        <dbReference type="Proteomes" id="UP000001929"/>
    </source>
</evidence>
<dbReference type="InterPro" id="IPR014319">
    <property type="entry name" value="Phageshock_PspA"/>
</dbReference>
<evidence type="ECO:0000256" key="2">
    <source>
        <dbReference type="SAM" id="Coils"/>
    </source>
</evidence>
<evidence type="ECO:0000256" key="1">
    <source>
        <dbReference type="ARBA" id="ARBA00043985"/>
    </source>
</evidence>
<dbReference type="RefSeq" id="WP_011388973.1">
    <property type="nucleotide sequence ID" value="NC_007643.1"/>
</dbReference>
<dbReference type="eggNOG" id="COG1842">
    <property type="taxonomic scope" value="Bacteria"/>
</dbReference>
<dbReference type="PANTHER" id="PTHR31088:SF6">
    <property type="entry name" value="PHAGE SHOCK PROTEIN A"/>
    <property type="match status" value="1"/>
</dbReference>
<dbReference type="GO" id="GO:0009271">
    <property type="term" value="P:phage shock"/>
    <property type="evidence" value="ECO:0007669"/>
    <property type="project" value="TreeGrafter"/>
</dbReference>
<dbReference type="AlphaFoldDB" id="Q2RV26"/>
<dbReference type="KEGG" id="rru:Rru_A1218"/>
<dbReference type="EnsemblBacteria" id="ABC22019">
    <property type="protein sequence ID" value="ABC22019"/>
    <property type="gene ID" value="Rru_A1218"/>
</dbReference>
<dbReference type="PhylomeDB" id="Q2RV26"/>
<sequence length="226" mass="25278">MGIFSRLTDIVNANLNSLIDRAEDPEKMARLMIQEMEDTLVEVRTATVRTIADRKDLERSLERLEAGGREWGEKAEFALAKGREDLAKAALIAKRKLADQAEGARAELKAIDESLAKTNVDLGQLQAKLEEAKAKRKSLEIRMRSAQKRVDLRRTLHDGRIDEALGRYDSLERRISELEADAESYDLGKTAGVSLDEQFSELRAEADVEDELARLKETVARRGAGA</sequence>
<gene>
    <name evidence="3" type="ordered locus">Rru_A1218</name>
</gene>
<dbReference type="EMBL" id="CP000230">
    <property type="protein sequence ID" value="ABC22019.1"/>
    <property type="molecule type" value="Genomic_DNA"/>
</dbReference>
<dbReference type="STRING" id="269796.Rru_A1218"/>